<evidence type="ECO:0000313" key="2">
    <source>
        <dbReference type="EMBL" id="KAK3312144.1"/>
    </source>
</evidence>
<dbReference type="Gene3D" id="1.25.40.20">
    <property type="entry name" value="Ankyrin repeat-containing domain"/>
    <property type="match status" value="1"/>
</dbReference>
<dbReference type="SUPFAM" id="SSF48403">
    <property type="entry name" value="Ankyrin repeat"/>
    <property type="match status" value="1"/>
</dbReference>
<feature type="region of interest" description="Disordered" evidence="1">
    <location>
        <begin position="314"/>
        <end position="341"/>
    </location>
</feature>
<organism evidence="2 3">
    <name type="scientific">Apodospora peruviana</name>
    <dbReference type="NCBI Taxonomy" id="516989"/>
    <lineage>
        <taxon>Eukaryota</taxon>
        <taxon>Fungi</taxon>
        <taxon>Dikarya</taxon>
        <taxon>Ascomycota</taxon>
        <taxon>Pezizomycotina</taxon>
        <taxon>Sordariomycetes</taxon>
        <taxon>Sordariomycetidae</taxon>
        <taxon>Sordariales</taxon>
        <taxon>Lasiosphaeriaceae</taxon>
        <taxon>Apodospora</taxon>
    </lineage>
</organism>
<reference evidence="2" key="1">
    <citation type="journal article" date="2023" name="Mol. Phylogenet. Evol.">
        <title>Genome-scale phylogeny and comparative genomics of the fungal order Sordariales.</title>
        <authorList>
            <person name="Hensen N."/>
            <person name="Bonometti L."/>
            <person name="Westerberg I."/>
            <person name="Brannstrom I.O."/>
            <person name="Guillou S."/>
            <person name="Cros-Aarteil S."/>
            <person name="Calhoun S."/>
            <person name="Haridas S."/>
            <person name="Kuo A."/>
            <person name="Mondo S."/>
            <person name="Pangilinan J."/>
            <person name="Riley R."/>
            <person name="LaButti K."/>
            <person name="Andreopoulos B."/>
            <person name="Lipzen A."/>
            <person name="Chen C."/>
            <person name="Yan M."/>
            <person name="Daum C."/>
            <person name="Ng V."/>
            <person name="Clum A."/>
            <person name="Steindorff A."/>
            <person name="Ohm R.A."/>
            <person name="Martin F."/>
            <person name="Silar P."/>
            <person name="Natvig D.O."/>
            <person name="Lalanne C."/>
            <person name="Gautier V."/>
            <person name="Ament-Velasquez S.L."/>
            <person name="Kruys A."/>
            <person name="Hutchinson M.I."/>
            <person name="Powell A.J."/>
            <person name="Barry K."/>
            <person name="Miller A.N."/>
            <person name="Grigoriev I.V."/>
            <person name="Debuchy R."/>
            <person name="Gladieux P."/>
            <person name="Hiltunen Thoren M."/>
            <person name="Johannesson H."/>
        </authorList>
    </citation>
    <scope>NUCLEOTIDE SEQUENCE</scope>
    <source>
        <strain evidence="2">CBS 118394</strain>
    </source>
</reference>
<evidence type="ECO:0000313" key="3">
    <source>
        <dbReference type="Proteomes" id="UP001283341"/>
    </source>
</evidence>
<evidence type="ECO:0000256" key="1">
    <source>
        <dbReference type="SAM" id="MobiDB-lite"/>
    </source>
</evidence>
<evidence type="ECO:0008006" key="4">
    <source>
        <dbReference type="Google" id="ProtNLM"/>
    </source>
</evidence>
<reference evidence="2" key="2">
    <citation type="submission" date="2023-06" db="EMBL/GenBank/DDBJ databases">
        <authorList>
            <consortium name="Lawrence Berkeley National Laboratory"/>
            <person name="Haridas S."/>
            <person name="Hensen N."/>
            <person name="Bonometti L."/>
            <person name="Westerberg I."/>
            <person name="Brannstrom I.O."/>
            <person name="Guillou S."/>
            <person name="Cros-Aarteil S."/>
            <person name="Calhoun S."/>
            <person name="Kuo A."/>
            <person name="Mondo S."/>
            <person name="Pangilinan J."/>
            <person name="Riley R."/>
            <person name="Labutti K."/>
            <person name="Andreopoulos B."/>
            <person name="Lipzen A."/>
            <person name="Chen C."/>
            <person name="Yanf M."/>
            <person name="Daum C."/>
            <person name="Ng V."/>
            <person name="Clum A."/>
            <person name="Steindorff A."/>
            <person name="Ohm R."/>
            <person name="Martin F."/>
            <person name="Silar P."/>
            <person name="Natvig D."/>
            <person name="Lalanne C."/>
            <person name="Gautier V."/>
            <person name="Ament-Velasquez S.L."/>
            <person name="Kruys A."/>
            <person name="Hutchinson M.I."/>
            <person name="Powell A.J."/>
            <person name="Barry K."/>
            <person name="Miller A.N."/>
            <person name="Grigoriev I.V."/>
            <person name="Debuchy R."/>
            <person name="Gladieux P."/>
            <person name="Thoren M.H."/>
            <person name="Johannesson H."/>
        </authorList>
    </citation>
    <scope>NUCLEOTIDE SEQUENCE</scope>
    <source>
        <strain evidence="2">CBS 118394</strain>
    </source>
</reference>
<feature type="region of interest" description="Disordered" evidence="1">
    <location>
        <begin position="256"/>
        <end position="290"/>
    </location>
</feature>
<feature type="compositionally biased region" description="Basic residues" evidence="1">
    <location>
        <begin position="280"/>
        <end position="290"/>
    </location>
</feature>
<dbReference type="Proteomes" id="UP001283341">
    <property type="component" value="Unassembled WGS sequence"/>
</dbReference>
<dbReference type="InterPro" id="IPR036770">
    <property type="entry name" value="Ankyrin_rpt-contain_sf"/>
</dbReference>
<sequence>MANELDVQKGSLPTPELLLEVRSAVLENDAQKTWKLVKGAHRDVQYRALNLAVQRDGIEIVKHLLTNGLLKVARERDGCHTMPVPWSALHTAIKWTRIDIVRLMLGMPADGEDMEDSLDTAAAWSDETRAILSLWTFDALLPRTNSILGFAALSLHNDSQLAPILRLLTKANKKLSLDHKHSRGNDSTLIARREDSLCWISHPVGSPATSCAWKWLEPWDHDEVHPHPRSAMAMLFFNPYLVDGYPLTTRTLCRSSLTPTTNTDASALGGPKSNSTSPRRGPKMGTGRRTKTGLPACLAWNFPCGTAPGPAPIATSSPAGESGSAPIWRHSSHTTEADPSLTTAAETKEAIELLDDAGDAYRQGFRFQKYRKEIHGSPIEPSDGRHRPIRLFE</sequence>
<protein>
    <recommendedName>
        <fullName evidence="4">Ankyrin</fullName>
    </recommendedName>
</protein>
<keyword evidence="3" id="KW-1185">Reference proteome</keyword>
<gene>
    <name evidence="2" type="ORF">B0H66DRAFT_538442</name>
</gene>
<comment type="caution">
    <text evidence="2">The sequence shown here is derived from an EMBL/GenBank/DDBJ whole genome shotgun (WGS) entry which is preliminary data.</text>
</comment>
<proteinExistence type="predicted"/>
<dbReference type="AlphaFoldDB" id="A0AAE0HSM9"/>
<accession>A0AAE0HSM9</accession>
<name>A0AAE0HSM9_9PEZI</name>
<dbReference type="EMBL" id="JAUEDM010000009">
    <property type="protein sequence ID" value="KAK3312144.1"/>
    <property type="molecule type" value="Genomic_DNA"/>
</dbReference>